<dbReference type="Proteomes" id="UP000318470">
    <property type="component" value="Segment"/>
</dbReference>
<protein>
    <submittedName>
        <fullName evidence="1">Uncharacterized protein</fullName>
    </submittedName>
</protein>
<dbReference type="GeneID" id="55616152"/>
<organism evidence="1 2">
    <name type="scientific">Vibrio phage VAP7</name>
    <dbReference type="NCBI Taxonomy" id="2584487"/>
    <lineage>
        <taxon>Viruses</taxon>
        <taxon>Duplodnaviria</taxon>
        <taxon>Heunggongvirae</taxon>
        <taxon>Uroviricota</taxon>
        <taxon>Caudoviricetes</taxon>
        <taxon>Pantevenvirales</taxon>
        <taxon>Ackermannviridae</taxon>
        <taxon>Vapseptimavirus</taxon>
        <taxon>Vapseptimavirus VAP7</taxon>
    </lineage>
</organism>
<reference evidence="1 2" key="1">
    <citation type="submission" date="2019-04" db="EMBL/GenBank/DDBJ databases">
        <authorList>
            <person name="Gao M."/>
            <person name="Bai C."/>
            <person name="Tong Y."/>
            <person name="Xu X."/>
        </authorList>
    </citation>
    <scope>NUCLEOTIDE SEQUENCE [LARGE SCALE GENOMIC DNA]</scope>
    <source>
        <strain evidence="1 2">Vibrio alginolyticus VA1</strain>
    </source>
</reference>
<proteinExistence type="predicted"/>
<evidence type="ECO:0000313" key="2">
    <source>
        <dbReference type="Proteomes" id="UP000318470"/>
    </source>
</evidence>
<dbReference type="KEGG" id="vg:55616152"/>
<dbReference type="EMBL" id="MK795384">
    <property type="protein sequence ID" value="QDB73315.1"/>
    <property type="molecule type" value="Genomic_DNA"/>
</dbReference>
<accession>A0A4Y5TWA6</accession>
<evidence type="ECO:0000313" key="1">
    <source>
        <dbReference type="EMBL" id="QDB73315.1"/>
    </source>
</evidence>
<keyword evidence="2" id="KW-1185">Reference proteome</keyword>
<sequence>MTILSVRVPNFKPDEPNINGVIIEKDNYLSRLRAAIDSHFGLPVYTKFQQGKGDINQIAAMVKDFSFSNDAPDETKLILDITILDSEYGLELVEKLEKDNQGLYACMMGMQDSSKHMHISDFLYFYHSMN</sequence>
<name>A0A4Y5TWA6_9CAUD</name>
<dbReference type="RefSeq" id="YP_009845789.1">
    <property type="nucleotide sequence ID" value="NC_048765.1"/>
</dbReference>